<dbReference type="STRING" id="716928.GCA_000261485_03831"/>
<evidence type="ECO:0000256" key="2">
    <source>
        <dbReference type="PROSITE-ProRule" id="PRU00703"/>
    </source>
</evidence>
<keyword evidence="6" id="KW-1185">Reference proteome</keyword>
<dbReference type="InterPro" id="IPR046342">
    <property type="entry name" value="CBS_dom_sf"/>
</dbReference>
<evidence type="ECO:0000259" key="3">
    <source>
        <dbReference type="PROSITE" id="PS50914"/>
    </source>
</evidence>
<dbReference type="EMBL" id="CP023068">
    <property type="protein sequence ID" value="ASY65799.1"/>
    <property type="molecule type" value="Genomic_DNA"/>
</dbReference>
<dbReference type="PROSITE" id="PS51371">
    <property type="entry name" value="CBS"/>
    <property type="match status" value="2"/>
</dbReference>
<evidence type="ECO:0000259" key="4">
    <source>
        <dbReference type="PROSITE" id="PS51371"/>
    </source>
</evidence>
<dbReference type="InterPro" id="IPR051257">
    <property type="entry name" value="Diverse_CBS-Domain"/>
</dbReference>
<feature type="domain" description="CBS" evidence="4">
    <location>
        <begin position="7"/>
        <end position="67"/>
    </location>
</feature>
<sequence>MQAKDFMTQGVISISPEHSVSHAARIMLENHISGLLVRDDEGKLLGVLSEGDLLRRAELGPAAWRSSTEKHYASAESFTRSHSWRVGDVMTRQLVTVGEDTPLDRVAAIMAVNEVNRVPVMQGEKTVGIITRSDILRAIARSVPDITAAGEQAKRRAVLTRLSDDLGLDRESIDVTVEDGIVCLWGEVESEAKREAARVVAEKIGGVGCVQNRLRVAQS</sequence>
<gene>
    <name evidence="5" type="ORF">SJ05684_b48170</name>
</gene>
<dbReference type="RefSeq" id="WP_034856999.1">
    <property type="nucleotide sequence ID" value="NZ_AJQT01000079.1"/>
</dbReference>
<dbReference type="AlphaFoldDB" id="A0A249PKF9"/>
<organism evidence="5 6">
    <name type="scientific">Sinorhizobium sojae CCBAU 05684</name>
    <dbReference type="NCBI Taxonomy" id="716928"/>
    <lineage>
        <taxon>Bacteria</taxon>
        <taxon>Pseudomonadati</taxon>
        <taxon>Pseudomonadota</taxon>
        <taxon>Alphaproteobacteria</taxon>
        <taxon>Hyphomicrobiales</taxon>
        <taxon>Rhizobiaceae</taxon>
        <taxon>Sinorhizobium/Ensifer group</taxon>
        <taxon>Sinorhizobium</taxon>
    </lineage>
</organism>
<dbReference type="SMART" id="SM00749">
    <property type="entry name" value="BON"/>
    <property type="match status" value="1"/>
</dbReference>
<dbReference type="SUPFAM" id="SSF54631">
    <property type="entry name" value="CBS-domain pair"/>
    <property type="match status" value="1"/>
</dbReference>
<dbReference type="InterPro" id="IPR017080">
    <property type="entry name" value="UCP036990_CBS_BON"/>
</dbReference>
<evidence type="ECO:0000256" key="1">
    <source>
        <dbReference type="ARBA" id="ARBA00023122"/>
    </source>
</evidence>
<keyword evidence="1 2" id="KW-0129">CBS domain</keyword>
<dbReference type="InterPro" id="IPR000644">
    <property type="entry name" value="CBS_dom"/>
</dbReference>
<dbReference type="eggNOG" id="COG0517">
    <property type="taxonomic scope" value="Bacteria"/>
</dbReference>
<dbReference type="PANTHER" id="PTHR43080">
    <property type="entry name" value="CBS DOMAIN-CONTAINING PROTEIN CBSX3, MITOCHONDRIAL"/>
    <property type="match status" value="1"/>
</dbReference>
<feature type="domain" description="CBS" evidence="4">
    <location>
        <begin position="90"/>
        <end position="146"/>
    </location>
</feature>
<evidence type="ECO:0000313" key="5">
    <source>
        <dbReference type="EMBL" id="ASY65799.1"/>
    </source>
</evidence>
<dbReference type="SMART" id="SM00116">
    <property type="entry name" value="CBS"/>
    <property type="match status" value="2"/>
</dbReference>
<dbReference type="KEGG" id="esj:SJ05684_b48170"/>
<dbReference type="PIRSF" id="PIRSF036990">
    <property type="entry name" value="UCP036990_CBS_BON"/>
    <property type="match status" value="1"/>
</dbReference>
<protein>
    <submittedName>
        <fullName evidence="5">Inosine-5'-monophosphate dehydrogenase</fullName>
    </submittedName>
</protein>
<feature type="domain" description="BON" evidence="3">
    <location>
        <begin position="150"/>
        <end position="218"/>
    </location>
</feature>
<dbReference type="Proteomes" id="UP000217211">
    <property type="component" value="Plasmid pSJ05684b"/>
</dbReference>
<geneLocation type="plasmid" evidence="6">
    <name>psj05684b</name>
</geneLocation>
<keyword evidence="5" id="KW-0614">Plasmid</keyword>
<reference evidence="5 6" key="1">
    <citation type="submission" date="2017-08" db="EMBL/GenBank/DDBJ databases">
        <title>Multipartite genome sequences of Sinorhizobium species nodulating soybeans.</title>
        <authorList>
            <person name="Tian C.F."/>
        </authorList>
    </citation>
    <scope>NUCLEOTIDE SEQUENCE [LARGE SCALE GENOMIC DNA]</scope>
    <source>
        <strain evidence="5 6">CCBAU 05684</strain>
        <plasmid evidence="6">psj05684b</plasmid>
    </source>
</reference>
<dbReference type="InterPro" id="IPR007055">
    <property type="entry name" value="BON_dom"/>
</dbReference>
<dbReference type="PROSITE" id="PS50914">
    <property type="entry name" value="BON"/>
    <property type="match status" value="1"/>
</dbReference>
<dbReference type="Gene3D" id="3.30.1340.30">
    <property type="match status" value="1"/>
</dbReference>
<dbReference type="PANTHER" id="PTHR43080:SF26">
    <property type="entry name" value="REGULATORY PROTEIN"/>
    <property type="match status" value="1"/>
</dbReference>
<name>A0A249PKF9_9HYPH</name>
<dbReference type="Pfam" id="PF04972">
    <property type="entry name" value="BON"/>
    <property type="match status" value="1"/>
</dbReference>
<dbReference type="InterPro" id="IPR014004">
    <property type="entry name" value="Transpt-assoc_nodulatn_dom_bac"/>
</dbReference>
<accession>A0A249PKF9</accession>
<evidence type="ECO:0000313" key="6">
    <source>
        <dbReference type="Proteomes" id="UP000217211"/>
    </source>
</evidence>
<dbReference type="CDD" id="cd04586">
    <property type="entry name" value="CBS_pair_BON_assoc"/>
    <property type="match status" value="1"/>
</dbReference>
<dbReference type="Pfam" id="PF00571">
    <property type="entry name" value="CBS"/>
    <property type="match status" value="2"/>
</dbReference>
<dbReference type="Gene3D" id="3.10.580.10">
    <property type="entry name" value="CBS-domain"/>
    <property type="match status" value="1"/>
</dbReference>
<dbReference type="OrthoDB" id="9783590at2"/>
<proteinExistence type="predicted"/>